<protein>
    <submittedName>
        <fullName evidence="1">Uncharacterized protein</fullName>
    </submittedName>
</protein>
<name>A0A0C9Z4Y4_9AGAM</name>
<organism evidence="1 2">
    <name type="scientific">Pisolithus microcarpus 441</name>
    <dbReference type="NCBI Taxonomy" id="765257"/>
    <lineage>
        <taxon>Eukaryota</taxon>
        <taxon>Fungi</taxon>
        <taxon>Dikarya</taxon>
        <taxon>Basidiomycota</taxon>
        <taxon>Agaricomycotina</taxon>
        <taxon>Agaricomycetes</taxon>
        <taxon>Agaricomycetidae</taxon>
        <taxon>Boletales</taxon>
        <taxon>Sclerodermatineae</taxon>
        <taxon>Pisolithaceae</taxon>
        <taxon>Pisolithus</taxon>
    </lineage>
</organism>
<evidence type="ECO:0000313" key="1">
    <source>
        <dbReference type="EMBL" id="KIK15028.1"/>
    </source>
</evidence>
<dbReference type="AlphaFoldDB" id="A0A0C9Z4Y4"/>
<reference evidence="1 2" key="1">
    <citation type="submission" date="2014-04" db="EMBL/GenBank/DDBJ databases">
        <authorList>
            <consortium name="DOE Joint Genome Institute"/>
            <person name="Kuo A."/>
            <person name="Kohler A."/>
            <person name="Costa M.D."/>
            <person name="Nagy L.G."/>
            <person name="Floudas D."/>
            <person name="Copeland A."/>
            <person name="Barry K.W."/>
            <person name="Cichocki N."/>
            <person name="Veneault-Fourrey C."/>
            <person name="LaButti K."/>
            <person name="Lindquist E.A."/>
            <person name="Lipzen A."/>
            <person name="Lundell T."/>
            <person name="Morin E."/>
            <person name="Murat C."/>
            <person name="Sun H."/>
            <person name="Tunlid A."/>
            <person name="Henrissat B."/>
            <person name="Grigoriev I.V."/>
            <person name="Hibbett D.S."/>
            <person name="Martin F."/>
            <person name="Nordberg H.P."/>
            <person name="Cantor M.N."/>
            <person name="Hua S.X."/>
        </authorList>
    </citation>
    <scope>NUCLEOTIDE SEQUENCE [LARGE SCALE GENOMIC DNA]</scope>
    <source>
        <strain evidence="1 2">441</strain>
    </source>
</reference>
<gene>
    <name evidence="1" type="ORF">PISMIDRAFT_337797</name>
</gene>
<keyword evidence="2" id="KW-1185">Reference proteome</keyword>
<dbReference type="Proteomes" id="UP000054018">
    <property type="component" value="Unassembled WGS sequence"/>
</dbReference>
<evidence type="ECO:0000313" key="2">
    <source>
        <dbReference type="Proteomes" id="UP000054018"/>
    </source>
</evidence>
<proteinExistence type="predicted"/>
<accession>A0A0C9Z4Y4</accession>
<dbReference type="EMBL" id="KN833910">
    <property type="protein sequence ID" value="KIK15028.1"/>
    <property type="molecule type" value="Genomic_DNA"/>
</dbReference>
<sequence>MCSPSPTHETDLTDRIHGSIRAAVLYNTLVTCCSGNVQNIVRIDMMRHDSIR</sequence>
<reference evidence="2" key="2">
    <citation type="submission" date="2015-01" db="EMBL/GenBank/DDBJ databases">
        <title>Evolutionary Origins and Diversification of the Mycorrhizal Mutualists.</title>
        <authorList>
            <consortium name="DOE Joint Genome Institute"/>
            <consortium name="Mycorrhizal Genomics Consortium"/>
            <person name="Kohler A."/>
            <person name="Kuo A."/>
            <person name="Nagy L.G."/>
            <person name="Floudas D."/>
            <person name="Copeland A."/>
            <person name="Barry K.W."/>
            <person name="Cichocki N."/>
            <person name="Veneault-Fourrey C."/>
            <person name="LaButti K."/>
            <person name="Lindquist E.A."/>
            <person name="Lipzen A."/>
            <person name="Lundell T."/>
            <person name="Morin E."/>
            <person name="Murat C."/>
            <person name="Riley R."/>
            <person name="Ohm R."/>
            <person name="Sun H."/>
            <person name="Tunlid A."/>
            <person name="Henrissat B."/>
            <person name="Grigoriev I.V."/>
            <person name="Hibbett D.S."/>
            <person name="Martin F."/>
        </authorList>
    </citation>
    <scope>NUCLEOTIDE SEQUENCE [LARGE SCALE GENOMIC DNA]</scope>
    <source>
        <strain evidence="2">441</strain>
    </source>
</reference>
<dbReference type="HOGENOM" id="CLU_3088126_0_0_1"/>